<proteinExistence type="predicted"/>
<dbReference type="AlphaFoldDB" id="A0A543NLJ7"/>
<dbReference type="Proteomes" id="UP000317422">
    <property type="component" value="Unassembled WGS sequence"/>
</dbReference>
<sequence>MRPDDLVVQSDVFDLDVSLVEREDPASLVNMTNDGCGTTCEKDTCISGA</sequence>
<evidence type="ECO:0000313" key="2">
    <source>
        <dbReference type="Proteomes" id="UP000317422"/>
    </source>
</evidence>
<dbReference type="NCBIfam" id="TIGR04363">
    <property type="entry name" value="LD_lanti_pre"/>
    <property type="match status" value="1"/>
</dbReference>
<accession>A0A543NLJ7</accession>
<gene>
    <name evidence="1" type="ORF">FHX37_2662</name>
</gene>
<dbReference type="EMBL" id="VFQC01000001">
    <property type="protein sequence ID" value="TQN32684.1"/>
    <property type="molecule type" value="Genomic_DNA"/>
</dbReference>
<comment type="caution">
    <text evidence="1">The sequence shown here is derived from an EMBL/GenBank/DDBJ whole genome shotgun (WGS) entry which is preliminary data.</text>
</comment>
<keyword evidence="2" id="KW-1185">Reference proteome</keyword>
<dbReference type="InterPro" id="IPR027575">
    <property type="entry name" value="LD_lanti_pre"/>
</dbReference>
<organism evidence="1 2">
    <name type="scientific">Haloactinospora alba</name>
    <dbReference type="NCBI Taxonomy" id="405555"/>
    <lineage>
        <taxon>Bacteria</taxon>
        <taxon>Bacillati</taxon>
        <taxon>Actinomycetota</taxon>
        <taxon>Actinomycetes</taxon>
        <taxon>Streptosporangiales</taxon>
        <taxon>Nocardiopsidaceae</taxon>
        <taxon>Haloactinospora</taxon>
    </lineage>
</organism>
<evidence type="ECO:0000313" key="1">
    <source>
        <dbReference type="EMBL" id="TQN32684.1"/>
    </source>
</evidence>
<protein>
    <submittedName>
        <fullName evidence="1">FxLD family lantipeptide</fullName>
    </submittedName>
</protein>
<dbReference type="OrthoDB" id="3215713at2"/>
<name>A0A543NLJ7_9ACTN</name>
<dbReference type="RefSeq" id="WP_141924148.1">
    <property type="nucleotide sequence ID" value="NZ_VFQC01000001.1"/>
</dbReference>
<reference evidence="1 2" key="1">
    <citation type="submission" date="2019-06" db="EMBL/GenBank/DDBJ databases">
        <title>Sequencing the genomes of 1000 actinobacteria strains.</title>
        <authorList>
            <person name="Klenk H.-P."/>
        </authorList>
    </citation>
    <scope>NUCLEOTIDE SEQUENCE [LARGE SCALE GENOMIC DNA]</scope>
    <source>
        <strain evidence="1 2">DSM 45015</strain>
    </source>
</reference>